<evidence type="ECO:0000256" key="1">
    <source>
        <dbReference type="ARBA" id="ARBA00001947"/>
    </source>
</evidence>
<dbReference type="PANTHER" id="PTHR42813:SF7">
    <property type="entry name" value="ALCOHOL DEHYDROGENASE (ZN-DEPENDENT)-RELATED"/>
    <property type="match status" value="1"/>
</dbReference>
<dbReference type="OrthoDB" id="9777057at2"/>
<dbReference type="RefSeq" id="WP_135763170.1">
    <property type="nucleotide sequence ID" value="NZ_RQHV01000032.1"/>
</dbReference>
<dbReference type="PANTHER" id="PTHR42813">
    <property type="entry name" value="ZINC-TYPE ALCOHOL DEHYDROGENASE-LIKE"/>
    <property type="match status" value="1"/>
</dbReference>
<keyword evidence="3" id="KW-0862">Zinc</keyword>
<gene>
    <name evidence="5" type="ORF">EHS11_04210</name>
</gene>
<sequence length="344" mass="37437">MQHLVFRKKRILEWEEVSSPKITGKNQALVRPIAIARCDLDIGIVTGKTLFRPPFPLGHEFVGEVISVSDDLTGQFTAKQRVAVSFQISCGTCPSCIAADSKSCTTLPPITSFGMAPGAQIYGGAVAESVLVPYASQMLLPMKESTDPVAVASLSDNIAEAWKLAGKYLETRPDSRVLVVGGQAASIGLYTALLAHRMGRGTVVYWDTDRARIDLASSLGIPCEYTETFPKSAGRFDLVCECASTKEGWDMAMRSIAPNGVFTSASIFWTNKWEIPYLELYNLGAKLHITRVDSREYMTKILSLIESGIYDPGPIVTKVASFSDAKEAWIEPSTKLVITQAAIN</sequence>
<dbReference type="SUPFAM" id="SSF50129">
    <property type="entry name" value="GroES-like"/>
    <property type="match status" value="1"/>
</dbReference>
<dbReference type="InterPro" id="IPR013154">
    <property type="entry name" value="ADH-like_N"/>
</dbReference>
<evidence type="ECO:0000313" key="6">
    <source>
        <dbReference type="Proteomes" id="UP000298264"/>
    </source>
</evidence>
<dbReference type="InterPro" id="IPR011032">
    <property type="entry name" value="GroES-like_sf"/>
</dbReference>
<evidence type="ECO:0000259" key="4">
    <source>
        <dbReference type="Pfam" id="PF08240"/>
    </source>
</evidence>
<accession>A0A4R9LTG5</accession>
<reference evidence="5" key="1">
    <citation type="journal article" date="2019" name="PLoS Negl. Trop. Dis.">
        <title>Revisiting the worldwide diversity of Leptospira species in the environment.</title>
        <authorList>
            <person name="Vincent A.T."/>
            <person name="Schiettekatte O."/>
            <person name="Bourhy P."/>
            <person name="Veyrier F.J."/>
            <person name="Picardeau M."/>
        </authorList>
    </citation>
    <scope>NUCLEOTIDE SEQUENCE [LARGE SCALE GENOMIC DNA]</scope>
    <source>
        <strain evidence="5">201400974</strain>
    </source>
</reference>
<dbReference type="Pfam" id="PF08240">
    <property type="entry name" value="ADH_N"/>
    <property type="match status" value="1"/>
</dbReference>
<keyword evidence="6" id="KW-1185">Reference proteome</keyword>
<dbReference type="Gene3D" id="3.90.180.10">
    <property type="entry name" value="Medium-chain alcohol dehydrogenases, catalytic domain"/>
    <property type="match status" value="1"/>
</dbReference>
<organism evidence="5 6">
    <name type="scientific">Leptospira ilyithenensis</name>
    <dbReference type="NCBI Taxonomy" id="2484901"/>
    <lineage>
        <taxon>Bacteria</taxon>
        <taxon>Pseudomonadati</taxon>
        <taxon>Spirochaetota</taxon>
        <taxon>Spirochaetia</taxon>
        <taxon>Leptospirales</taxon>
        <taxon>Leptospiraceae</taxon>
        <taxon>Leptospira</taxon>
    </lineage>
</organism>
<dbReference type="Proteomes" id="UP000298264">
    <property type="component" value="Unassembled WGS sequence"/>
</dbReference>
<dbReference type="AlphaFoldDB" id="A0A4R9LTG5"/>
<evidence type="ECO:0000313" key="5">
    <source>
        <dbReference type="EMBL" id="TGN13113.1"/>
    </source>
</evidence>
<name>A0A4R9LTG5_9LEPT</name>
<dbReference type="Gene3D" id="3.40.50.720">
    <property type="entry name" value="NAD(P)-binding Rossmann-like Domain"/>
    <property type="match status" value="1"/>
</dbReference>
<feature type="domain" description="Alcohol dehydrogenase-like N-terminal" evidence="4">
    <location>
        <begin position="24"/>
        <end position="140"/>
    </location>
</feature>
<comment type="caution">
    <text evidence="5">The sequence shown here is derived from an EMBL/GenBank/DDBJ whole genome shotgun (WGS) entry which is preliminary data.</text>
</comment>
<evidence type="ECO:0000256" key="3">
    <source>
        <dbReference type="ARBA" id="ARBA00022833"/>
    </source>
</evidence>
<evidence type="ECO:0000256" key="2">
    <source>
        <dbReference type="ARBA" id="ARBA00022723"/>
    </source>
</evidence>
<dbReference type="SUPFAM" id="SSF51735">
    <property type="entry name" value="NAD(P)-binding Rossmann-fold domains"/>
    <property type="match status" value="1"/>
</dbReference>
<protein>
    <submittedName>
        <fullName evidence="5">Alcohol dehydrogenase</fullName>
    </submittedName>
</protein>
<dbReference type="EMBL" id="RQHV01000032">
    <property type="protein sequence ID" value="TGN13113.1"/>
    <property type="molecule type" value="Genomic_DNA"/>
</dbReference>
<dbReference type="InterPro" id="IPR036291">
    <property type="entry name" value="NAD(P)-bd_dom_sf"/>
</dbReference>
<keyword evidence="2" id="KW-0479">Metal-binding</keyword>
<comment type="cofactor">
    <cofactor evidence="1">
        <name>Zn(2+)</name>
        <dbReference type="ChEBI" id="CHEBI:29105"/>
    </cofactor>
</comment>
<dbReference type="GO" id="GO:0046872">
    <property type="term" value="F:metal ion binding"/>
    <property type="evidence" value="ECO:0007669"/>
    <property type="project" value="UniProtKB-KW"/>
</dbReference>
<proteinExistence type="predicted"/>